<dbReference type="Proteomes" id="UP000008063">
    <property type="component" value="Unassembled WGS sequence"/>
</dbReference>
<evidence type="ECO:0000313" key="3">
    <source>
        <dbReference type="Proteomes" id="UP000008063"/>
    </source>
</evidence>
<dbReference type="HOGENOM" id="CLU_937389_0_0_1"/>
<name>F8PLN9_SERL3</name>
<organism evidence="3">
    <name type="scientific">Serpula lacrymans var. lacrymans (strain S7.3)</name>
    <name type="common">Dry rot fungus</name>
    <dbReference type="NCBI Taxonomy" id="936435"/>
    <lineage>
        <taxon>Eukaryota</taxon>
        <taxon>Fungi</taxon>
        <taxon>Dikarya</taxon>
        <taxon>Basidiomycota</taxon>
        <taxon>Agaricomycotina</taxon>
        <taxon>Agaricomycetes</taxon>
        <taxon>Agaricomycetidae</taxon>
        <taxon>Boletales</taxon>
        <taxon>Coniophorineae</taxon>
        <taxon>Serpulaceae</taxon>
        <taxon>Serpula</taxon>
    </lineage>
</organism>
<sequence>MSQTTPVDQQPPQFPPYLTEPPVVTEAQWAHRLALTHKQTDIVDATKLMSDRHAYFYLFLQSNIECPYATYPLDMFHRWQQSFLIADELHAVTVSLASLVDELTRDNNSALRGQKMCTDARNLLAQQGYLISPPPDLLSLPGLMGHAFPGRHPPHSPPPPPPASRPSLPDLVLPVPAPLSPIHSSTTGSIAPVPNVVNALQDTLIPTRPTTLLPQLPQPRCPRRLCRQRPEPVLLIPLGRTPRVPHTGQGKTLISTSDKSPDGRNEDAALVFNVVMHVKDMAIALSIVVTILALRAG</sequence>
<gene>
    <name evidence="2" type="ORF">SERLA73DRAFT_70023</name>
</gene>
<evidence type="ECO:0000256" key="1">
    <source>
        <dbReference type="SAM" id="MobiDB-lite"/>
    </source>
</evidence>
<feature type="compositionally biased region" description="Polar residues" evidence="1">
    <location>
        <begin position="249"/>
        <end position="258"/>
    </location>
</feature>
<accession>F8PLN9</accession>
<dbReference type="AlphaFoldDB" id="F8PLN9"/>
<feature type="compositionally biased region" description="Pro residues" evidence="1">
    <location>
        <begin position="155"/>
        <end position="164"/>
    </location>
</feature>
<dbReference type="InParanoid" id="F8PLN9"/>
<keyword evidence="3" id="KW-1185">Reference proteome</keyword>
<proteinExistence type="predicted"/>
<evidence type="ECO:0000313" key="2">
    <source>
        <dbReference type="EMBL" id="EGO02521.1"/>
    </source>
</evidence>
<feature type="region of interest" description="Disordered" evidence="1">
    <location>
        <begin position="238"/>
        <end position="263"/>
    </location>
</feature>
<protein>
    <submittedName>
        <fullName evidence="2">Uncharacterized protein</fullName>
    </submittedName>
</protein>
<feature type="region of interest" description="Disordered" evidence="1">
    <location>
        <begin position="143"/>
        <end position="170"/>
    </location>
</feature>
<reference evidence="3" key="1">
    <citation type="journal article" date="2011" name="Science">
        <title>The plant cell wall-decomposing machinery underlies the functional diversity of forest fungi.</title>
        <authorList>
            <person name="Eastwood D.C."/>
            <person name="Floudas D."/>
            <person name="Binder M."/>
            <person name="Majcherczyk A."/>
            <person name="Schneider P."/>
            <person name="Aerts A."/>
            <person name="Asiegbu F.O."/>
            <person name="Baker S.E."/>
            <person name="Barry K."/>
            <person name="Bendiksby M."/>
            <person name="Blumentritt M."/>
            <person name="Coutinho P.M."/>
            <person name="Cullen D."/>
            <person name="de Vries R.P."/>
            <person name="Gathman A."/>
            <person name="Goodell B."/>
            <person name="Henrissat B."/>
            <person name="Ihrmark K."/>
            <person name="Kauserud H."/>
            <person name="Kohler A."/>
            <person name="LaButti K."/>
            <person name="Lapidus A."/>
            <person name="Lavin J.L."/>
            <person name="Lee Y.-H."/>
            <person name="Lindquist E."/>
            <person name="Lilly W."/>
            <person name="Lucas S."/>
            <person name="Morin E."/>
            <person name="Murat C."/>
            <person name="Oguiza J.A."/>
            <person name="Park J."/>
            <person name="Pisabarro A.G."/>
            <person name="Riley R."/>
            <person name="Rosling A."/>
            <person name="Salamov A."/>
            <person name="Schmidt O."/>
            <person name="Schmutz J."/>
            <person name="Skrede I."/>
            <person name="Stenlid J."/>
            <person name="Wiebenga A."/>
            <person name="Xie X."/>
            <person name="Kuees U."/>
            <person name="Hibbett D.S."/>
            <person name="Hoffmeister D."/>
            <person name="Hoegberg N."/>
            <person name="Martin F."/>
            <person name="Grigoriev I.V."/>
            <person name="Watkinson S.C."/>
        </authorList>
    </citation>
    <scope>NUCLEOTIDE SEQUENCE [LARGE SCALE GENOMIC DNA]</scope>
    <source>
        <strain evidence="3">strain S7.3</strain>
    </source>
</reference>
<dbReference type="EMBL" id="GL945476">
    <property type="protein sequence ID" value="EGO02521.1"/>
    <property type="molecule type" value="Genomic_DNA"/>
</dbReference>